<protein>
    <submittedName>
        <fullName evidence="2">Uncharacterized protein</fullName>
    </submittedName>
</protein>
<keyword evidence="3" id="KW-1185">Reference proteome</keyword>
<gene>
    <name evidence="2" type="ORF">FSW04_21550</name>
</gene>
<dbReference type="EMBL" id="CP042430">
    <property type="protein sequence ID" value="QEC49896.1"/>
    <property type="molecule type" value="Genomic_DNA"/>
</dbReference>
<evidence type="ECO:0000313" key="2">
    <source>
        <dbReference type="EMBL" id="QEC49896.1"/>
    </source>
</evidence>
<proteinExistence type="predicted"/>
<keyword evidence="1" id="KW-0472">Membrane</keyword>
<evidence type="ECO:0000256" key="1">
    <source>
        <dbReference type="SAM" id="Phobius"/>
    </source>
</evidence>
<feature type="transmembrane region" description="Helical" evidence="1">
    <location>
        <begin position="6"/>
        <end position="25"/>
    </location>
</feature>
<dbReference type="OrthoDB" id="5244101at2"/>
<name>A0A5B8U9P9_9ACTN</name>
<accession>A0A5B8U9P9</accession>
<keyword evidence="1" id="KW-0812">Transmembrane</keyword>
<reference evidence="2 3" key="1">
    <citation type="journal article" date="2018" name="J. Microbiol.">
        <title>Baekduia soli gen. nov., sp. nov., a novel bacterium isolated from the soil of Baekdu Mountain and proposal of a novel family name, Baekduiaceae fam. nov.</title>
        <authorList>
            <person name="An D.S."/>
            <person name="Siddiqi M.Z."/>
            <person name="Kim K.H."/>
            <person name="Yu H.S."/>
            <person name="Im W.T."/>
        </authorList>
    </citation>
    <scope>NUCLEOTIDE SEQUENCE [LARGE SCALE GENOMIC DNA]</scope>
    <source>
        <strain evidence="2 3">BR7-21</strain>
    </source>
</reference>
<sequence length="134" mass="14953">MDPFAVIMLGIVGGVLASLVLLGLLHPRSGVQALRWEPTRSAEVEIQNEIDDLDQMLEAANARRRRRGAPELTEDAVRASVGRDLAETVRRRDDLLADLDVAQMLEVKNARRRAKGLPEVTADEYRARVEGRTR</sequence>
<dbReference type="RefSeq" id="WP_146922261.1">
    <property type="nucleotide sequence ID" value="NZ_CP042430.1"/>
</dbReference>
<keyword evidence="1" id="KW-1133">Transmembrane helix</keyword>
<evidence type="ECO:0000313" key="3">
    <source>
        <dbReference type="Proteomes" id="UP000321805"/>
    </source>
</evidence>
<organism evidence="2 3">
    <name type="scientific">Baekduia soli</name>
    <dbReference type="NCBI Taxonomy" id="496014"/>
    <lineage>
        <taxon>Bacteria</taxon>
        <taxon>Bacillati</taxon>
        <taxon>Actinomycetota</taxon>
        <taxon>Thermoleophilia</taxon>
        <taxon>Solirubrobacterales</taxon>
        <taxon>Baekduiaceae</taxon>
        <taxon>Baekduia</taxon>
    </lineage>
</organism>
<dbReference type="AlphaFoldDB" id="A0A5B8U9P9"/>
<dbReference type="KEGG" id="bsol:FSW04_21550"/>
<dbReference type="Proteomes" id="UP000321805">
    <property type="component" value="Chromosome"/>
</dbReference>